<comment type="caution">
    <text evidence="1">The sequence shown here is derived from an EMBL/GenBank/DDBJ whole genome shotgun (WGS) entry which is preliminary data.</text>
</comment>
<keyword evidence="2" id="KW-1185">Reference proteome</keyword>
<accession>A0A368GN48</accession>
<sequence>MSFGVWQSEHMKTPKKIRRWELSIRFATVKELTENTRSAIHNLAHCNAPGRSGAHGVSAPLGANAKLAYRADRGNVLVSLAVTA</sequence>
<proteinExistence type="predicted"/>
<gene>
    <name evidence="1" type="ORF">ANCCAN_08181</name>
</gene>
<dbReference type="Proteomes" id="UP000252519">
    <property type="component" value="Unassembled WGS sequence"/>
</dbReference>
<dbReference type="AlphaFoldDB" id="A0A368GN48"/>
<name>A0A368GN48_ANCCA</name>
<organism evidence="1 2">
    <name type="scientific">Ancylostoma caninum</name>
    <name type="common">Dog hookworm</name>
    <dbReference type="NCBI Taxonomy" id="29170"/>
    <lineage>
        <taxon>Eukaryota</taxon>
        <taxon>Metazoa</taxon>
        <taxon>Ecdysozoa</taxon>
        <taxon>Nematoda</taxon>
        <taxon>Chromadorea</taxon>
        <taxon>Rhabditida</taxon>
        <taxon>Rhabditina</taxon>
        <taxon>Rhabditomorpha</taxon>
        <taxon>Strongyloidea</taxon>
        <taxon>Ancylostomatidae</taxon>
        <taxon>Ancylostomatinae</taxon>
        <taxon>Ancylostoma</taxon>
    </lineage>
</organism>
<protein>
    <submittedName>
        <fullName evidence="1">Uncharacterized protein</fullName>
    </submittedName>
</protein>
<dbReference type="OrthoDB" id="10447405at2759"/>
<evidence type="ECO:0000313" key="2">
    <source>
        <dbReference type="Proteomes" id="UP000252519"/>
    </source>
</evidence>
<dbReference type="EMBL" id="JOJR01000092">
    <property type="protein sequence ID" value="RCN45792.1"/>
    <property type="molecule type" value="Genomic_DNA"/>
</dbReference>
<evidence type="ECO:0000313" key="1">
    <source>
        <dbReference type="EMBL" id="RCN45792.1"/>
    </source>
</evidence>
<reference evidence="1 2" key="1">
    <citation type="submission" date="2014-10" db="EMBL/GenBank/DDBJ databases">
        <title>Draft genome of the hookworm Ancylostoma caninum.</title>
        <authorList>
            <person name="Mitreva M."/>
        </authorList>
    </citation>
    <scope>NUCLEOTIDE SEQUENCE [LARGE SCALE GENOMIC DNA]</scope>
    <source>
        <strain evidence="1 2">Baltimore</strain>
    </source>
</reference>